<dbReference type="InterPro" id="IPR001030">
    <property type="entry name" value="Acoase/IPM_deHydtase_lsu_aba"/>
</dbReference>
<evidence type="ECO:0000259" key="9">
    <source>
        <dbReference type="Pfam" id="PF00330"/>
    </source>
</evidence>
<comment type="caution">
    <text evidence="10">The sequence shown here is derived from an EMBL/GenBank/DDBJ whole genome shotgun (WGS) entry which is preliminary data.</text>
</comment>
<dbReference type="NCBIfam" id="NF001614">
    <property type="entry name" value="PRK00402.1"/>
    <property type="match status" value="1"/>
</dbReference>
<reference evidence="10 11" key="1">
    <citation type="submission" date="2019-06" db="EMBL/GenBank/DDBJ databases">
        <title>Desulfobotulus mexicanus sp. nov., a novel sulfate-reducing bacterium isolated from the sediment of an alkaline crater lake in Mexico.</title>
        <authorList>
            <person name="Hirschler-Rea A."/>
        </authorList>
    </citation>
    <scope>NUCLEOTIDE SEQUENCE [LARGE SCALE GENOMIC DNA]</scope>
    <source>
        <strain evidence="10 11">PAR22N</strain>
    </source>
</reference>
<dbReference type="PANTHER" id="PTHR43822:SF16">
    <property type="entry name" value="3-ISOPROPYLMALATE DEHYDRATASE LARGE SUBUNIT 2"/>
    <property type="match status" value="1"/>
</dbReference>
<feature type="binding site" evidence="8">
    <location>
        <position position="368"/>
    </location>
    <ligand>
        <name>[4Fe-4S] cluster</name>
        <dbReference type="ChEBI" id="CHEBI:49883"/>
    </ligand>
</feature>
<keyword evidence="11" id="KW-1185">Reference proteome</keyword>
<dbReference type="InterPro" id="IPR006251">
    <property type="entry name" value="Homoacnase/IPMdehydase_lsu"/>
</dbReference>
<dbReference type="NCBIfam" id="TIGR02086">
    <property type="entry name" value="IPMI_arch"/>
    <property type="match status" value="1"/>
</dbReference>
<dbReference type="PROSITE" id="PS00450">
    <property type="entry name" value="ACONITASE_1"/>
    <property type="match status" value="1"/>
</dbReference>
<dbReference type="InterPro" id="IPR011826">
    <property type="entry name" value="HAcnase/IPMdehydase_lsu_prok"/>
</dbReference>
<dbReference type="Proteomes" id="UP000321899">
    <property type="component" value="Unassembled WGS sequence"/>
</dbReference>
<dbReference type="HAMAP" id="MF_01027">
    <property type="entry name" value="LeuC_type2"/>
    <property type="match status" value="1"/>
</dbReference>
<evidence type="ECO:0000256" key="4">
    <source>
        <dbReference type="ARBA" id="ARBA00023004"/>
    </source>
</evidence>
<evidence type="ECO:0000256" key="6">
    <source>
        <dbReference type="ARBA" id="ARBA00023239"/>
    </source>
</evidence>
<keyword evidence="5 8" id="KW-0411">Iron-sulfur</keyword>
<keyword evidence="3 8" id="KW-0479">Metal-binding</keyword>
<feature type="binding site" evidence="8">
    <location>
        <position position="371"/>
    </location>
    <ligand>
        <name>[4Fe-4S] cluster</name>
        <dbReference type="ChEBI" id="CHEBI:49883"/>
    </ligand>
</feature>
<protein>
    <recommendedName>
        <fullName evidence="8">3-isopropylmalate dehydratase large subunit</fullName>
        <ecNumber evidence="8">4.2.1.33</ecNumber>
    </recommendedName>
    <alternativeName>
        <fullName evidence="8">Alpha-IPM isomerase</fullName>
        <shortName evidence="8">IPMI</shortName>
    </alternativeName>
    <alternativeName>
        <fullName evidence="8">Isopropylmalate isomerase</fullName>
    </alternativeName>
</protein>
<dbReference type="OrthoDB" id="9764318at2"/>
<dbReference type="InterPro" id="IPR033941">
    <property type="entry name" value="IPMI_cat"/>
</dbReference>
<accession>A0A5Q4VII0</accession>
<evidence type="ECO:0000313" key="11">
    <source>
        <dbReference type="Proteomes" id="UP000321899"/>
    </source>
</evidence>
<dbReference type="GO" id="GO:0051539">
    <property type="term" value="F:4 iron, 4 sulfur cluster binding"/>
    <property type="evidence" value="ECO:0007669"/>
    <property type="project" value="UniProtKB-KW"/>
</dbReference>
<evidence type="ECO:0000256" key="5">
    <source>
        <dbReference type="ARBA" id="ARBA00023014"/>
    </source>
</evidence>
<comment type="similarity">
    <text evidence="8">Belongs to the aconitase/IPM isomerase family. LeuC type 2 subfamily.</text>
</comment>
<dbReference type="EC" id="4.2.1.33" evidence="8"/>
<feature type="domain" description="Aconitase/3-isopropylmalate dehydratase large subunit alpha/beta/alpha" evidence="9">
    <location>
        <begin position="7"/>
        <end position="295"/>
    </location>
</feature>
<dbReference type="PRINTS" id="PR00415">
    <property type="entry name" value="ACONITASE"/>
</dbReference>
<comment type="cofactor">
    <cofactor evidence="8">
        <name>[4Fe-4S] cluster</name>
        <dbReference type="ChEBI" id="CHEBI:49883"/>
    </cofactor>
    <text evidence="8">Binds 1 [4Fe-4S] cluster per subunit.</text>
</comment>
<keyword evidence="7 8" id="KW-0100">Branched-chain amino acid biosynthesis</keyword>
<keyword evidence="8" id="KW-0028">Amino-acid biosynthesis</keyword>
<name>A0A5Q4VII0_9BACT</name>
<dbReference type="AlphaFoldDB" id="A0A5Q4VII0"/>
<keyword evidence="1 8" id="KW-0432">Leucine biosynthesis</keyword>
<evidence type="ECO:0000256" key="2">
    <source>
        <dbReference type="ARBA" id="ARBA00022485"/>
    </source>
</evidence>
<comment type="subunit">
    <text evidence="8">Heterodimer of LeuC and LeuD.</text>
</comment>
<dbReference type="EMBL" id="VDMB01000002">
    <property type="protein sequence ID" value="TYT75970.1"/>
    <property type="molecule type" value="Genomic_DNA"/>
</dbReference>
<dbReference type="PROSITE" id="PS01244">
    <property type="entry name" value="ACONITASE_2"/>
    <property type="match status" value="1"/>
</dbReference>
<comment type="function">
    <text evidence="8">Catalyzes the isomerization between 2-isopropylmalate and 3-isopropylmalate, via the formation of 2-isopropylmaleate.</text>
</comment>
<feature type="binding site" evidence="8">
    <location>
        <position position="308"/>
    </location>
    <ligand>
        <name>[4Fe-4S] cluster</name>
        <dbReference type="ChEBI" id="CHEBI:49883"/>
    </ligand>
</feature>
<dbReference type="Gene3D" id="3.30.499.10">
    <property type="entry name" value="Aconitase, domain 3"/>
    <property type="match status" value="2"/>
</dbReference>
<dbReference type="GO" id="GO:0046872">
    <property type="term" value="F:metal ion binding"/>
    <property type="evidence" value="ECO:0007669"/>
    <property type="project" value="UniProtKB-KW"/>
</dbReference>
<dbReference type="GO" id="GO:0003861">
    <property type="term" value="F:3-isopropylmalate dehydratase activity"/>
    <property type="evidence" value="ECO:0007669"/>
    <property type="project" value="UniProtKB-UniRule"/>
</dbReference>
<proteinExistence type="inferred from homology"/>
<keyword evidence="4 8" id="KW-0408">Iron</keyword>
<comment type="pathway">
    <text evidence="8">Amino-acid biosynthesis; L-leucine biosynthesis; L-leucine from 3-methyl-2-oxobutanoate: step 2/4.</text>
</comment>
<evidence type="ECO:0000256" key="7">
    <source>
        <dbReference type="ARBA" id="ARBA00023304"/>
    </source>
</evidence>
<organism evidence="10 11">
    <name type="scientific">Desulfobotulus mexicanus</name>
    <dbReference type="NCBI Taxonomy" id="2586642"/>
    <lineage>
        <taxon>Bacteria</taxon>
        <taxon>Pseudomonadati</taxon>
        <taxon>Thermodesulfobacteriota</taxon>
        <taxon>Desulfobacteria</taxon>
        <taxon>Desulfobacterales</taxon>
        <taxon>Desulfobacteraceae</taxon>
        <taxon>Desulfobotulus</taxon>
    </lineage>
</organism>
<keyword evidence="6 8" id="KW-0456">Lyase</keyword>
<dbReference type="InterPro" id="IPR018136">
    <property type="entry name" value="Aconitase_4Fe-4S_BS"/>
</dbReference>
<dbReference type="InterPro" id="IPR036008">
    <property type="entry name" value="Aconitase_4Fe-4S_dom"/>
</dbReference>
<evidence type="ECO:0000313" key="10">
    <source>
        <dbReference type="EMBL" id="TYT75970.1"/>
    </source>
</evidence>
<evidence type="ECO:0000256" key="8">
    <source>
        <dbReference type="HAMAP-Rule" id="MF_01027"/>
    </source>
</evidence>
<dbReference type="CDD" id="cd01583">
    <property type="entry name" value="IPMI"/>
    <property type="match status" value="1"/>
</dbReference>
<dbReference type="SUPFAM" id="SSF53732">
    <property type="entry name" value="Aconitase iron-sulfur domain"/>
    <property type="match status" value="1"/>
</dbReference>
<dbReference type="GO" id="GO:0009098">
    <property type="term" value="P:L-leucine biosynthetic process"/>
    <property type="evidence" value="ECO:0007669"/>
    <property type="project" value="UniProtKB-UniRule"/>
</dbReference>
<dbReference type="InterPro" id="IPR050067">
    <property type="entry name" value="IPM_dehydratase_rel_enz"/>
</dbReference>
<evidence type="ECO:0000256" key="3">
    <source>
        <dbReference type="ARBA" id="ARBA00022723"/>
    </source>
</evidence>
<dbReference type="PANTHER" id="PTHR43822">
    <property type="entry name" value="HOMOACONITASE, MITOCHONDRIAL-RELATED"/>
    <property type="match status" value="1"/>
</dbReference>
<dbReference type="Pfam" id="PF00330">
    <property type="entry name" value="Aconitase"/>
    <property type="match status" value="1"/>
</dbReference>
<dbReference type="RefSeq" id="WP_139446337.1">
    <property type="nucleotide sequence ID" value="NZ_VDMB01000002.1"/>
</dbReference>
<dbReference type="UniPathway" id="UPA00048">
    <property type="reaction ID" value="UER00071"/>
</dbReference>
<evidence type="ECO:0000256" key="1">
    <source>
        <dbReference type="ARBA" id="ARBA00022430"/>
    </source>
</evidence>
<dbReference type="InterPro" id="IPR015931">
    <property type="entry name" value="Acnase/IPM_dHydase_lsu_aba_1/3"/>
</dbReference>
<comment type="catalytic activity">
    <reaction evidence="8">
        <text>(2R,3S)-3-isopropylmalate = (2S)-2-isopropylmalate</text>
        <dbReference type="Rhea" id="RHEA:32287"/>
        <dbReference type="ChEBI" id="CHEBI:1178"/>
        <dbReference type="ChEBI" id="CHEBI:35121"/>
        <dbReference type="EC" id="4.2.1.33"/>
    </reaction>
</comment>
<gene>
    <name evidence="8" type="primary">leuC</name>
    <name evidence="10" type="ORF">FIM25_02885</name>
</gene>
<dbReference type="NCBIfam" id="TIGR01343">
    <property type="entry name" value="hacA_fam"/>
    <property type="match status" value="1"/>
</dbReference>
<keyword evidence="2 8" id="KW-0004">4Fe-4S</keyword>
<sequence length="433" mass="45976">MGKTITEKIFDAHRVDNPAGDIQVIRLDAVFCHEITTPVAINDLVARGKDRVFDPSKIKAVIDHVTPAKDSKTAEQGKIIRDWARRHGIMDFFDIGRNGVCHALFPEKGFVRPGYTVIMGDSHTCTHGAFGAFAAGVGTTDLEVGILKGVCAFKAPRTLKVEVTGSLPAGVYAKDVILALIGELGVNGATNKVIEFTGPVVDAMSMESRMTLCNMAIEAGGTCGVCYPDAVTVDYLWPFIEKDYPSKEAALADYSQWISDSDAEYDGTMTLDVSGLSPMMTFGYKPDQVKPVSEMEGSPVDQVYIGSCTNGRIEDLRVAAAVLKGRRIADTVRGVVSPATPEVYRMALAEGIIGIFMDAGFCVTNPTCGACLGMSNGVLAEGEVCAATTNRNFNGRMGKGGMVHLMSPATAAATALTGKISNSLLYTGKEACA</sequence>